<keyword evidence="8" id="KW-1185">Reference proteome</keyword>
<feature type="domain" description="Tyr recombinase" evidence="6">
    <location>
        <begin position="211"/>
        <end position="429"/>
    </location>
</feature>
<dbReference type="PROSITE" id="PS51898">
    <property type="entry name" value="TYR_RECOMBINASE"/>
    <property type="match status" value="1"/>
</dbReference>
<dbReference type="PANTHER" id="PTHR30349:SF77">
    <property type="entry name" value="TYROSINE RECOMBINASE XERC"/>
    <property type="match status" value="1"/>
</dbReference>
<evidence type="ECO:0000256" key="5">
    <source>
        <dbReference type="SAM" id="MobiDB-lite"/>
    </source>
</evidence>
<comment type="caution">
    <text evidence="7">The sequence shown here is derived from an EMBL/GenBank/DDBJ whole genome shotgun (WGS) entry which is preliminary data.</text>
</comment>
<dbReference type="RefSeq" id="WP_119977927.1">
    <property type="nucleotide sequence ID" value="NZ_BPFB01000060.1"/>
</dbReference>
<dbReference type="InterPro" id="IPR050090">
    <property type="entry name" value="Tyrosine_recombinase_XerCD"/>
</dbReference>
<dbReference type="SUPFAM" id="SSF56349">
    <property type="entry name" value="DNA breaking-rejoining enzymes"/>
    <property type="match status" value="1"/>
</dbReference>
<dbReference type="InterPro" id="IPR010998">
    <property type="entry name" value="Integrase_recombinase_N"/>
</dbReference>
<evidence type="ECO:0000313" key="7">
    <source>
        <dbReference type="EMBL" id="GIU02290.1"/>
    </source>
</evidence>
<evidence type="ECO:0000256" key="4">
    <source>
        <dbReference type="ARBA" id="ARBA00023172"/>
    </source>
</evidence>
<feature type="region of interest" description="Disordered" evidence="5">
    <location>
        <begin position="415"/>
        <end position="438"/>
    </location>
</feature>
<keyword evidence="4" id="KW-0233">DNA recombination</keyword>
<gene>
    <name evidence="7" type="ORF">TUM4630_33450</name>
</gene>
<evidence type="ECO:0000256" key="3">
    <source>
        <dbReference type="ARBA" id="ARBA00023125"/>
    </source>
</evidence>
<dbReference type="Proteomes" id="UP000761574">
    <property type="component" value="Unassembled WGS sequence"/>
</dbReference>
<proteinExistence type="predicted"/>
<keyword evidence="3" id="KW-0238">DNA-binding</keyword>
<organism evidence="7 8">
    <name type="scientific">Shewanella algidipiscicola</name>
    <dbReference type="NCBI Taxonomy" id="614070"/>
    <lineage>
        <taxon>Bacteria</taxon>
        <taxon>Pseudomonadati</taxon>
        <taxon>Pseudomonadota</taxon>
        <taxon>Gammaproteobacteria</taxon>
        <taxon>Alteromonadales</taxon>
        <taxon>Shewanellaceae</taxon>
        <taxon>Shewanella</taxon>
    </lineage>
</organism>
<protein>
    <submittedName>
        <fullName evidence="7">Integrase</fullName>
    </submittedName>
</protein>
<dbReference type="InterPro" id="IPR002104">
    <property type="entry name" value="Integrase_catalytic"/>
</dbReference>
<reference evidence="7 8" key="1">
    <citation type="submission" date="2021-05" db="EMBL/GenBank/DDBJ databases">
        <title>Molecular characterization for Shewanella algae harboring chromosomal blaOXA-55-like strains isolated from clinical and environment sample.</title>
        <authorList>
            <person name="Ohama Y."/>
            <person name="Aoki K."/>
            <person name="Harada S."/>
            <person name="Moriya K."/>
            <person name="Ishii Y."/>
            <person name="Tateda K."/>
        </authorList>
    </citation>
    <scope>NUCLEOTIDE SEQUENCE [LARGE SCALE GENOMIC DNA]</scope>
    <source>
        <strain evidence="7 8">LMG 23746</strain>
    </source>
</reference>
<comment type="subcellular location">
    <subcellularLocation>
        <location evidence="1">Cytoplasm</location>
    </subcellularLocation>
</comment>
<dbReference type="Gene3D" id="1.10.150.130">
    <property type="match status" value="1"/>
</dbReference>
<dbReference type="EMBL" id="BPFB01000060">
    <property type="protein sequence ID" value="GIU02290.1"/>
    <property type="molecule type" value="Genomic_DNA"/>
</dbReference>
<name>A0ABQ4NSU1_9GAMM</name>
<dbReference type="InterPro" id="IPR013762">
    <property type="entry name" value="Integrase-like_cat_sf"/>
</dbReference>
<evidence type="ECO:0000256" key="2">
    <source>
        <dbReference type="ARBA" id="ARBA00022908"/>
    </source>
</evidence>
<keyword evidence="2" id="KW-0229">DNA integration</keyword>
<evidence type="ECO:0000313" key="8">
    <source>
        <dbReference type="Proteomes" id="UP000761574"/>
    </source>
</evidence>
<dbReference type="Gene3D" id="1.10.443.10">
    <property type="entry name" value="Intergrase catalytic core"/>
    <property type="match status" value="1"/>
</dbReference>
<dbReference type="PANTHER" id="PTHR30349">
    <property type="entry name" value="PHAGE INTEGRASE-RELATED"/>
    <property type="match status" value="1"/>
</dbReference>
<dbReference type="InterPro" id="IPR011010">
    <property type="entry name" value="DNA_brk_join_enz"/>
</dbReference>
<dbReference type="Pfam" id="PF00589">
    <property type="entry name" value="Phage_integrase"/>
    <property type="match status" value="1"/>
</dbReference>
<evidence type="ECO:0000256" key="1">
    <source>
        <dbReference type="ARBA" id="ARBA00004496"/>
    </source>
</evidence>
<dbReference type="CDD" id="cd00397">
    <property type="entry name" value="DNA_BRE_C"/>
    <property type="match status" value="1"/>
</dbReference>
<accession>A0ABQ4NSU1</accession>
<evidence type="ECO:0000259" key="6">
    <source>
        <dbReference type="PROSITE" id="PS51898"/>
    </source>
</evidence>
<sequence length="438" mass="49454">MPNNHAQSITSLPTVLPLFESKDFLEQGNPIINQHITALSINGIEDAGFIYELSCDLLFSLRDNENSYKSYRSELSCFLHWCFDVVKQSPAQISRRDIDKFVAYCQQPPKALIGYYNVAQFKLDKATGQRLPNPLWRPFVGKKRLGVEQNYELSDNALKTKMAILSSYYGFLMAEDYCERNPAQAWLNHSRFAKKHKFLVNHDDIDSLAFTELQWSYVISSVEGLAQTSPETHQRSLFLIKLIYSCYLRVSDVSARAGYSPIMGQFTQNKQTGIWRFNIPQSKGGKQRSVPLSNALLAALIQYRQYLGLSDLPSSNEQTPLFVRHRAAGRGRESGLINANLGIRQVREEVQKIIEYSADCAEADGMTEDAKAMRLLSVHNIRHTGITHDINLHGRPLSHVQADAGHESIDTTSQYLHTSQSDRHQSAANKPIDTLSGI</sequence>